<comment type="caution">
    <text evidence="1">The sequence shown here is derived from an EMBL/GenBank/DDBJ whole genome shotgun (WGS) entry which is preliminary data.</text>
</comment>
<dbReference type="RefSeq" id="WP_144731248.1">
    <property type="nucleotide sequence ID" value="NZ_ML675583.1"/>
</dbReference>
<dbReference type="EMBL" id="VOAH01000007">
    <property type="protein sequence ID" value="TVP40593.1"/>
    <property type="molecule type" value="Genomic_DNA"/>
</dbReference>
<name>A0A557SVI0_9ARCH</name>
<protein>
    <submittedName>
        <fullName evidence="1">Uncharacterized protein</fullName>
    </submittedName>
</protein>
<reference evidence="1 2" key="1">
    <citation type="journal article" date="2019" name="Front. Microbiol.">
        <title>Ammonia Oxidation by the Arctic Terrestrial Thaumarchaeote Candidatus Nitrosocosmicus arcticus Is Stimulated by Increasing Temperatures.</title>
        <authorList>
            <person name="Alves R.J.E."/>
            <person name="Kerou M."/>
            <person name="Zappe A."/>
            <person name="Bittner R."/>
            <person name="Abby S.S."/>
            <person name="Schmidt H.A."/>
            <person name="Pfeifer K."/>
            <person name="Schleper C."/>
        </authorList>
    </citation>
    <scope>NUCLEOTIDE SEQUENCE [LARGE SCALE GENOMIC DNA]</scope>
    <source>
        <strain evidence="1 2">Kfb</strain>
    </source>
</reference>
<sequence>MFGRGNKDNPLWKLEYIDTVYKIYDWDKNLTGYFFPNYDIAVDDYKDKDKDQSQDAHQLEDKIIEQMNKEKQSVKGGNVMLPMVKLQLLDNTEGIDLDYVINSLEQNAQTTRKWKQWIHDNHLEFKIFGSSIYTAREDRNMLSIVLGIGSNIILGEKEIGINLRPLLDRLHQDELI</sequence>
<evidence type="ECO:0000313" key="2">
    <source>
        <dbReference type="Proteomes" id="UP000315289"/>
    </source>
</evidence>
<dbReference type="Proteomes" id="UP000315289">
    <property type="component" value="Unassembled WGS sequence"/>
</dbReference>
<evidence type="ECO:0000313" key="1">
    <source>
        <dbReference type="EMBL" id="TVP40593.1"/>
    </source>
</evidence>
<accession>A0A557SVI0</accession>
<dbReference type="AlphaFoldDB" id="A0A557SVI0"/>
<proteinExistence type="predicted"/>
<gene>
    <name evidence="1" type="ORF">NARC_70175</name>
</gene>
<dbReference type="OrthoDB" id="9692at2157"/>
<keyword evidence="2" id="KW-1185">Reference proteome</keyword>
<organism evidence="1 2">
    <name type="scientific">Candidatus Nitrosocosmicus arcticus</name>
    <dbReference type="NCBI Taxonomy" id="2035267"/>
    <lineage>
        <taxon>Archaea</taxon>
        <taxon>Nitrososphaerota</taxon>
        <taxon>Nitrososphaeria</taxon>
        <taxon>Nitrososphaerales</taxon>
        <taxon>Nitrososphaeraceae</taxon>
        <taxon>Candidatus Nitrosocosmicus</taxon>
    </lineage>
</organism>